<name>A0A9X4Y8W5_9GAMM</name>
<evidence type="ECO:0000256" key="4">
    <source>
        <dbReference type="ARBA" id="ARBA00022490"/>
    </source>
</evidence>
<dbReference type="SUPFAM" id="SSF52540">
    <property type="entry name" value="P-loop containing nucleoside triphosphate hydrolases"/>
    <property type="match status" value="1"/>
</dbReference>
<dbReference type="InterPro" id="IPR027417">
    <property type="entry name" value="P-loop_NTPase"/>
</dbReference>
<protein>
    <recommendedName>
        <fullName evidence="3">tRNA threonylcarbamoyladenosine biosynthesis protein TsaE</fullName>
    </recommendedName>
    <alternativeName>
        <fullName evidence="10">t(6)A37 threonylcarbamoyladenosine biosynthesis protein TsaE</fullName>
    </alternativeName>
</protein>
<dbReference type="PANTHER" id="PTHR33540:SF2">
    <property type="entry name" value="TRNA THREONYLCARBAMOYLADENOSINE BIOSYNTHESIS PROTEIN TSAE"/>
    <property type="match status" value="1"/>
</dbReference>
<sequence>MTEPTVLELPDEQATEALGAALGQACSAGGVIHLVGDLGVGKTTLARGLMHALGHEGAVRSPTFTLVEPYEALSPKVYHFDLYRLGDPEELEMMGIRDYMEEGALVVIEWPERAGGVLPAPECRVELSDAGSGRSARIHTNDRIAGAARQALAGRSSSQ</sequence>
<comment type="caution">
    <text evidence="11">The sequence shown here is derived from an EMBL/GenBank/DDBJ whole genome shotgun (WGS) entry which is preliminary data.</text>
</comment>
<keyword evidence="5" id="KW-0819">tRNA processing</keyword>
<evidence type="ECO:0000313" key="11">
    <source>
        <dbReference type="EMBL" id="MYL25446.1"/>
    </source>
</evidence>
<keyword evidence="12" id="KW-1185">Reference proteome</keyword>
<dbReference type="GO" id="GO:0046872">
    <property type="term" value="F:metal ion binding"/>
    <property type="evidence" value="ECO:0007669"/>
    <property type="project" value="UniProtKB-KW"/>
</dbReference>
<keyword evidence="6" id="KW-0479">Metal-binding</keyword>
<dbReference type="Proteomes" id="UP000460751">
    <property type="component" value="Unassembled WGS sequence"/>
</dbReference>
<dbReference type="InterPro" id="IPR003442">
    <property type="entry name" value="T6A_TsaE"/>
</dbReference>
<evidence type="ECO:0000256" key="9">
    <source>
        <dbReference type="ARBA" id="ARBA00022842"/>
    </source>
</evidence>
<evidence type="ECO:0000256" key="7">
    <source>
        <dbReference type="ARBA" id="ARBA00022741"/>
    </source>
</evidence>
<proteinExistence type="inferred from homology"/>
<dbReference type="GO" id="GO:0002949">
    <property type="term" value="P:tRNA threonylcarbamoyladenosine modification"/>
    <property type="evidence" value="ECO:0007669"/>
    <property type="project" value="InterPro"/>
</dbReference>
<gene>
    <name evidence="11" type="primary">tsaE</name>
    <name evidence="11" type="ORF">GLW01_01415</name>
</gene>
<dbReference type="EMBL" id="WMEX01000001">
    <property type="protein sequence ID" value="MYL25446.1"/>
    <property type="molecule type" value="Genomic_DNA"/>
</dbReference>
<evidence type="ECO:0000313" key="12">
    <source>
        <dbReference type="Proteomes" id="UP000460751"/>
    </source>
</evidence>
<dbReference type="GO" id="GO:0005524">
    <property type="term" value="F:ATP binding"/>
    <property type="evidence" value="ECO:0007669"/>
    <property type="project" value="UniProtKB-KW"/>
</dbReference>
<dbReference type="OrthoDB" id="9800307at2"/>
<evidence type="ECO:0000256" key="1">
    <source>
        <dbReference type="ARBA" id="ARBA00004496"/>
    </source>
</evidence>
<dbReference type="Gene3D" id="3.40.50.300">
    <property type="entry name" value="P-loop containing nucleotide triphosphate hydrolases"/>
    <property type="match status" value="1"/>
</dbReference>
<dbReference type="NCBIfam" id="TIGR00150">
    <property type="entry name" value="T6A_YjeE"/>
    <property type="match status" value="1"/>
</dbReference>
<evidence type="ECO:0000256" key="6">
    <source>
        <dbReference type="ARBA" id="ARBA00022723"/>
    </source>
</evidence>
<keyword evidence="7" id="KW-0547">Nucleotide-binding</keyword>
<evidence type="ECO:0000256" key="3">
    <source>
        <dbReference type="ARBA" id="ARBA00019010"/>
    </source>
</evidence>
<dbReference type="Pfam" id="PF02367">
    <property type="entry name" value="TsaE"/>
    <property type="match status" value="1"/>
</dbReference>
<dbReference type="PANTHER" id="PTHR33540">
    <property type="entry name" value="TRNA THREONYLCARBAMOYLADENOSINE BIOSYNTHESIS PROTEIN TSAE"/>
    <property type="match status" value="1"/>
</dbReference>
<dbReference type="GO" id="GO:0005737">
    <property type="term" value="C:cytoplasm"/>
    <property type="evidence" value="ECO:0007669"/>
    <property type="project" value="UniProtKB-SubCell"/>
</dbReference>
<dbReference type="RefSeq" id="WP_160897890.1">
    <property type="nucleotide sequence ID" value="NZ_WMEX01000001.1"/>
</dbReference>
<keyword evidence="8" id="KW-0067">ATP-binding</keyword>
<reference evidence="11 12" key="1">
    <citation type="submission" date="2019-11" db="EMBL/GenBank/DDBJ databases">
        <title>Genome sequences of 17 halophilic strains isolated from different environments.</title>
        <authorList>
            <person name="Furrow R.E."/>
        </authorList>
    </citation>
    <scope>NUCLEOTIDE SEQUENCE [LARGE SCALE GENOMIC DNA]</scope>
    <source>
        <strain evidence="11 12">22507_15_FS</strain>
    </source>
</reference>
<evidence type="ECO:0000256" key="5">
    <source>
        <dbReference type="ARBA" id="ARBA00022694"/>
    </source>
</evidence>
<evidence type="ECO:0000256" key="8">
    <source>
        <dbReference type="ARBA" id="ARBA00022840"/>
    </source>
</evidence>
<evidence type="ECO:0000256" key="2">
    <source>
        <dbReference type="ARBA" id="ARBA00007599"/>
    </source>
</evidence>
<dbReference type="AlphaFoldDB" id="A0A9X4Y8W5"/>
<comment type="similarity">
    <text evidence="2">Belongs to the TsaE family.</text>
</comment>
<keyword evidence="4" id="KW-0963">Cytoplasm</keyword>
<keyword evidence="9" id="KW-0460">Magnesium</keyword>
<accession>A0A9X4Y8W5</accession>
<organism evidence="11 12">
    <name type="scientific">Vreelandella halophila</name>
    <dbReference type="NCBI Taxonomy" id="86177"/>
    <lineage>
        <taxon>Bacteria</taxon>
        <taxon>Pseudomonadati</taxon>
        <taxon>Pseudomonadota</taxon>
        <taxon>Gammaproteobacteria</taxon>
        <taxon>Oceanospirillales</taxon>
        <taxon>Halomonadaceae</taxon>
        <taxon>Vreelandella</taxon>
    </lineage>
</organism>
<evidence type="ECO:0000256" key="10">
    <source>
        <dbReference type="ARBA" id="ARBA00032441"/>
    </source>
</evidence>
<comment type="subcellular location">
    <subcellularLocation>
        <location evidence="1">Cytoplasm</location>
    </subcellularLocation>
</comment>